<organism evidence="8">
    <name type="scientific">marine sediment metagenome</name>
    <dbReference type="NCBI Taxonomy" id="412755"/>
    <lineage>
        <taxon>unclassified sequences</taxon>
        <taxon>metagenomes</taxon>
        <taxon>ecological metagenomes</taxon>
    </lineage>
</organism>
<evidence type="ECO:0000256" key="2">
    <source>
        <dbReference type="ARBA" id="ARBA00022730"/>
    </source>
</evidence>
<evidence type="ECO:0000256" key="6">
    <source>
        <dbReference type="SAM" id="MobiDB-lite"/>
    </source>
</evidence>
<evidence type="ECO:0000256" key="3">
    <source>
        <dbReference type="ARBA" id="ARBA00022884"/>
    </source>
</evidence>
<proteinExistence type="inferred from homology"/>
<comment type="caution">
    <text evidence="8">The sequence shown here is derived from an EMBL/GenBank/DDBJ whole genome shotgun (WGS) entry which is preliminary data.</text>
</comment>
<dbReference type="InterPro" id="IPR004044">
    <property type="entry name" value="KH_dom_type_2"/>
</dbReference>
<dbReference type="PROSITE" id="PS50823">
    <property type="entry name" value="KH_TYPE_2"/>
    <property type="match status" value="1"/>
</dbReference>
<dbReference type="SUPFAM" id="SSF54814">
    <property type="entry name" value="Prokaryotic type KH domain (KH-domain type II)"/>
    <property type="match status" value="1"/>
</dbReference>
<dbReference type="PANTHER" id="PTHR11760">
    <property type="entry name" value="30S/40S RIBOSOMAL PROTEIN S3"/>
    <property type="match status" value="1"/>
</dbReference>
<gene>
    <name evidence="8" type="ORF">LCGC14_0486540</name>
</gene>
<feature type="region of interest" description="Disordered" evidence="6">
    <location>
        <begin position="216"/>
        <end position="310"/>
    </location>
</feature>
<dbReference type="InterPro" id="IPR005704">
    <property type="entry name" value="Ribosomal_uS3_bac-typ"/>
</dbReference>
<feature type="compositionally biased region" description="Low complexity" evidence="6">
    <location>
        <begin position="264"/>
        <end position="289"/>
    </location>
</feature>
<dbReference type="AlphaFoldDB" id="A0A0F9SR09"/>
<evidence type="ECO:0000259" key="7">
    <source>
        <dbReference type="PROSITE" id="PS50823"/>
    </source>
</evidence>
<dbReference type="InterPro" id="IPR018280">
    <property type="entry name" value="Ribosomal_uS3_CS"/>
</dbReference>
<comment type="similarity">
    <text evidence="1">Belongs to the universal ribosomal protein uS3 family.</text>
</comment>
<evidence type="ECO:0000313" key="8">
    <source>
        <dbReference type="EMBL" id="KKN64957.1"/>
    </source>
</evidence>
<dbReference type="EMBL" id="LAZR01000539">
    <property type="protein sequence ID" value="KKN64957.1"/>
    <property type="molecule type" value="Genomic_DNA"/>
</dbReference>
<dbReference type="SMART" id="SM00322">
    <property type="entry name" value="KH"/>
    <property type="match status" value="1"/>
</dbReference>
<dbReference type="SUPFAM" id="SSF54821">
    <property type="entry name" value="Ribosomal protein S3 C-terminal domain"/>
    <property type="match status" value="1"/>
</dbReference>
<keyword evidence="3" id="KW-0694">RNA-binding</keyword>
<dbReference type="FunFam" id="3.30.300.20:FF:000001">
    <property type="entry name" value="30S ribosomal protein S3"/>
    <property type="match status" value="1"/>
</dbReference>
<dbReference type="PROSITE" id="PS00548">
    <property type="entry name" value="RIBOSOMAL_S3"/>
    <property type="match status" value="1"/>
</dbReference>
<evidence type="ECO:0000256" key="5">
    <source>
        <dbReference type="ARBA" id="ARBA00023274"/>
    </source>
</evidence>
<feature type="compositionally biased region" description="Gly residues" evidence="6">
    <location>
        <begin position="243"/>
        <end position="259"/>
    </location>
</feature>
<dbReference type="CDD" id="cd02412">
    <property type="entry name" value="KH-II_30S_S3"/>
    <property type="match status" value="1"/>
</dbReference>
<dbReference type="InterPro" id="IPR009019">
    <property type="entry name" value="KH_sf_prok-type"/>
</dbReference>
<keyword evidence="4" id="KW-0689">Ribosomal protein</keyword>
<dbReference type="GO" id="GO:0022627">
    <property type="term" value="C:cytosolic small ribosomal subunit"/>
    <property type="evidence" value="ECO:0007669"/>
    <property type="project" value="TreeGrafter"/>
</dbReference>
<dbReference type="Pfam" id="PF00189">
    <property type="entry name" value="Ribosomal_S3_C"/>
    <property type="match status" value="1"/>
</dbReference>
<dbReference type="GO" id="GO:0006412">
    <property type="term" value="P:translation"/>
    <property type="evidence" value="ECO:0007669"/>
    <property type="project" value="InterPro"/>
</dbReference>
<dbReference type="NCBIfam" id="TIGR01009">
    <property type="entry name" value="rpsC_bact"/>
    <property type="match status" value="1"/>
</dbReference>
<dbReference type="Pfam" id="PF07650">
    <property type="entry name" value="KH_2"/>
    <property type="match status" value="1"/>
</dbReference>
<dbReference type="InterPro" id="IPR057258">
    <property type="entry name" value="Ribosomal_uS3"/>
</dbReference>
<dbReference type="InterPro" id="IPR015946">
    <property type="entry name" value="KH_dom-like_a/b"/>
</dbReference>
<dbReference type="GO" id="GO:0003735">
    <property type="term" value="F:structural constituent of ribosome"/>
    <property type="evidence" value="ECO:0007669"/>
    <property type="project" value="InterPro"/>
</dbReference>
<keyword evidence="5" id="KW-0687">Ribonucleoprotein</keyword>
<dbReference type="Gene3D" id="3.30.300.20">
    <property type="match status" value="1"/>
</dbReference>
<evidence type="ECO:0000256" key="1">
    <source>
        <dbReference type="ARBA" id="ARBA00010761"/>
    </source>
</evidence>
<dbReference type="Gene3D" id="3.30.1140.32">
    <property type="entry name" value="Ribosomal protein S3, C-terminal domain"/>
    <property type="match status" value="1"/>
</dbReference>
<dbReference type="PANTHER" id="PTHR11760:SF19">
    <property type="entry name" value="SMALL RIBOSOMAL SUBUNIT PROTEIN US3C"/>
    <property type="match status" value="1"/>
</dbReference>
<dbReference type="GO" id="GO:0019843">
    <property type="term" value="F:rRNA binding"/>
    <property type="evidence" value="ECO:0007669"/>
    <property type="project" value="UniProtKB-KW"/>
</dbReference>
<dbReference type="InterPro" id="IPR004087">
    <property type="entry name" value="KH_dom"/>
</dbReference>
<dbReference type="InterPro" id="IPR036419">
    <property type="entry name" value="Ribosomal_S3_C_sf"/>
</dbReference>
<reference evidence="8" key="1">
    <citation type="journal article" date="2015" name="Nature">
        <title>Complex archaea that bridge the gap between prokaryotes and eukaryotes.</title>
        <authorList>
            <person name="Spang A."/>
            <person name="Saw J.H."/>
            <person name="Jorgensen S.L."/>
            <person name="Zaremba-Niedzwiedzka K."/>
            <person name="Martijn J."/>
            <person name="Lind A.E."/>
            <person name="van Eijk R."/>
            <person name="Schleper C."/>
            <person name="Guy L."/>
            <person name="Ettema T.J."/>
        </authorList>
    </citation>
    <scope>NUCLEOTIDE SEQUENCE</scope>
</reference>
<protein>
    <recommendedName>
        <fullName evidence="7">KH type-2 domain-containing protein</fullName>
    </recommendedName>
</protein>
<dbReference type="InterPro" id="IPR001351">
    <property type="entry name" value="Ribosomal_uS3_C"/>
</dbReference>
<feature type="domain" description="KH type-2" evidence="7">
    <location>
        <begin position="43"/>
        <end position="111"/>
    </location>
</feature>
<dbReference type="HAMAP" id="MF_01309_B">
    <property type="entry name" value="Ribosomal_uS3_B"/>
    <property type="match status" value="1"/>
</dbReference>
<sequence length="310" mass="33410">MGQKVSPIGFRTGITLGWKSRWFAPKSNFGEFLVEDERIRKFIDQRLNRQPPYAAVSAVEIERTREELKVTLKTARPGLVIGPKGAEVDKLRSALEDLTDRHVSINIAEVRNPDLDAHLMAESIAEQLKRRGSFRRILKQRADAAMQAGAKGVKIMVSGRLGGAEIARRETKMLGSIPLHTLEADVDYGFAPSQTTYGTIGVKVWIYRGMFGDQAEEQAERQGPMTRVRRRRERIGSQDDRGPGGPGGPRGRGGQGGRGRSPRRGAAASSAPAAPAAADATDAAAKPAAPEAPPSEPTGADQSAGEAKVQ</sequence>
<accession>A0A0F9SR09</accession>
<name>A0A0F9SR09_9ZZZZ</name>
<evidence type="ECO:0000256" key="4">
    <source>
        <dbReference type="ARBA" id="ARBA00022980"/>
    </source>
</evidence>
<keyword evidence="2" id="KW-0699">rRNA-binding</keyword>